<dbReference type="Gene3D" id="3.40.50.300">
    <property type="entry name" value="P-loop containing nucleotide triphosphate hydrolases"/>
    <property type="match status" value="1"/>
</dbReference>
<dbReference type="InterPro" id="IPR013632">
    <property type="entry name" value="Rad51_C"/>
</dbReference>
<organism evidence="2 3">
    <name type="scientific">Candidatus Nitrosocosmicus oleophilus</name>
    <dbReference type="NCBI Taxonomy" id="1353260"/>
    <lineage>
        <taxon>Archaea</taxon>
        <taxon>Nitrososphaerota</taxon>
        <taxon>Nitrososphaeria</taxon>
        <taxon>Nitrososphaerales</taxon>
        <taxon>Nitrososphaeraceae</taxon>
        <taxon>Candidatus Nitrosocosmicus</taxon>
    </lineage>
</organism>
<dbReference type="OrthoDB" id="17644at2157"/>
<gene>
    <name evidence="2" type="ORF">NMY3_01888</name>
</gene>
<evidence type="ECO:0000313" key="2">
    <source>
        <dbReference type="EMBL" id="ALI36091.1"/>
    </source>
</evidence>
<dbReference type="Proteomes" id="UP000058925">
    <property type="component" value="Chromosome"/>
</dbReference>
<accession>A0A654M0M6</accession>
<dbReference type="Pfam" id="PF08423">
    <property type="entry name" value="Rad51"/>
    <property type="match status" value="1"/>
</dbReference>
<dbReference type="InterPro" id="IPR027417">
    <property type="entry name" value="P-loop_NTPase"/>
</dbReference>
<dbReference type="EMBL" id="CP012850">
    <property type="protein sequence ID" value="ALI36091.1"/>
    <property type="molecule type" value="Genomic_DNA"/>
</dbReference>
<proteinExistence type="predicted"/>
<sequence length="204" mass="24103">MAQKGTLIELVGKKGAGRTHLVYLICSLNSIRNKKTLYLDGSGNFRPELIKEYLLKIANANDEELKKYLKKITYQRIYEADKLVLLLKKIKVLEIDCIIFDDMMPLFLYNQNKDIRQEVRRFIREIAMIAIVKNITIVFTSTLIEKFEENSFESLNYELFYHDVIRYVHIKANIKKRNQNTIECEFIHPKLLIDSRLIINLDRS</sequence>
<dbReference type="KEGG" id="taa:NMY3_01888"/>
<feature type="domain" description="Rad51-like C-terminal" evidence="1">
    <location>
        <begin position="5"/>
        <end position="146"/>
    </location>
</feature>
<protein>
    <submittedName>
        <fullName evidence="2">DNA repair and recombination protein RadA</fullName>
    </submittedName>
</protein>
<keyword evidence="3" id="KW-1185">Reference proteome</keyword>
<reference evidence="3" key="1">
    <citation type="submission" date="2015-10" db="EMBL/GenBank/DDBJ databases">
        <title>Niche specialization of a soil ammonia-oxidizing archaeon, Candidatus Nitrosocosmicus oleophilus.</title>
        <authorList>
            <person name="Jung M.-Y."/>
            <person name="Rhee S.-K."/>
        </authorList>
    </citation>
    <scope>NUCLEOTIDE SEQUENCE [LARGE SCALE GENOMIC DNA]</scope>
    <source>
        <strain evidence="3">MY3</strain>
    </source>
</reference>
<name>A0A654M0M6_9ARCH</name>
<dbReference type="SUPFAM" id="SSF52540">
    <property type="entry name" value="P-loop containing nucleoside triphosphate hydrolases"/>
    <property type="match status" value="1"/>
</dbReference>
<dbReference type="AlphaFoldDB" id="A0A654M0M6"/>
<evidence type="ECO:0000313" key="3">
    <source>
        <dbReference type="Proteomes" id="UP000058925"/>
    </source>
</evidence>
<evidence type="ECO:0000259" key="1">
    <source>
        <dbReference type="Pfam" id="PF08423"/>
    </source>
</evidence>